<evidence type="ECO:0000256" key="4">
    <source>
        <dbReference type="ARBA" id="ARBA00022833"/>
    </source>
</evidence>
<dbReference type="EMBL" id="FOXR01000011">
    <property type="protein sequence ID" value="SFQ07747.1"/>
    <property type="molecule type" value="Genomic_DNA"/>
</dbReference>
<dbReference type="Proteomes" id="UP000198577">
    <property type="component" value="Unassembled WGS sequence"/>
</dbReference>
<dbReference type="STRING" id="937334.SAMN05444406_11157"/>
<keyword evidence="7" id="KW-1185">Reference proteome</keyword>
<evidence type="ECO:0000256" key="2">
    <source>
        <dbReference type="ARBA" id="ARBA00022723"/>
    </source>
</evidence>
<dbReference type="SMART" id="SM00849">
    <property type="entry name" value="Lactamase_B"/>
    <property type="match status" value="1"/>
</dbReference>
<proteinExistence type="predicted"/>
<keyword evidence="4" id="KW-0862">Zinc</keyword>
<dbReference type="Gene3D" id="3.60.15.10">
    <property type="entry name" value="Ribonuclease Z/Hydroxyacylglutathione hydrolase-like"/>
    <property type="match status" value="1"/>
</dbReference>
<accession>A0A1I5VKB9</accession>
<dbReference type="SUPFAM" id="SSF56281">
    <property type="entry name" value="Metallo-hydrolase/oxidoreductase"/>
    <property type="match status" value="1"/>
</dbReference>
<dbReference type="Pfam" id="PF00753">
    <property type="entry name" value="Lactamase_B"/>
    <property type="match status" value="1"/>
</dbReference>
<evidence type="ECO:0000313" key="7">
    <source>
        <dbReference type="Proteomes" id="UP000198577"/>
    </source>
</evidence>
<keyword evidence="3" id="KW-0378">Hydrolase</keyword>
<dbReference type="AlphaFoldDB" id="A0A1I5VKB9"/>
<protein>
    <submittedName>
        <fullName evidence="6">Glyoxylase, beta-lactamase superfamily II</fullName>
    </submittedName>
</protein>
<evidence type="ECO:0000313" key="6">
    <source>
        <dbReference type="EMBL" id="SFQ07747.1"/>
    </source>
</evidence>
<dbReference type="PANTHER" id="PTHR46233">
    <property type="entry name" value="HYDROXYACYLGLUTATHIONE HYDROLASE GLOC"/>
    <property type="match status" value="1"/>
</dbReference>
<dbReference type="OrthoDB" id="9802248at2"/>
<name>A0A1I5VKB9_9FIRM</name>
<feature type="domain" description="Metallo-beta-lactamase" evidence="5">
    <location>
        <begin position="12"/>
        <end position="192"/>
    </location>
</feature>
<dbReference type="PANTHER" id="PTHR46233:SF3">
    <property type="entry name" value="HYDROXYACYLGLUTATHIONE HYDROLASE GLOC"/>
    <property type="match status" value="1"/>
</dbReference>
<dbReference type="InterPro" id="IPR001279">
    <property type="entry name" value="Metallo-B-lactamas"/>
</dbReference>
<dbReference type="GO" id="GO:0016787">
    <property type="term" value="F:hydrolase activity"/>
    <property type="evidence" value="ECO:0007669"/>
    <property type="project" value="UniProtKB-KW"/>
</dbReference>
<dbReference type="GO" id="GO:0046872">
    <property type="term" value="F:metal ion binding"/>
    <property type="evidence" value="ECO:0007669"/>
    <property type="project" value="UniProtKB-KW"/>
</dbReference>
<comment type="cofactor">
    <cofactor evidence="1">
        <name>Zn(2+)</name>
        <dbReference type="ChEBI" id="CHEBI:29105"/>
    </cofactor>
</comment>
<dbReference type="InterPro" id="IPR036866">
    <property type="entry name" value="RibonucZ/Hydroxyglut_hydro"/>
</dbReference>
<evidence type="ECO:0000256" key="3">
    <source>
        <dbReference type="ARBA" id="ARBA00022801"/>
    </source>
</evidence>
<keyword evidence="2" id="KW-0479">Metal-binding</keyword>
<dbReference type="InterPro" id="IPR051453">
    <property type="entry name" value="MBL_Glyoxalase_II"/>
</dbReference>
<evidence type="ECO:0000256" key="1">
    <source>
        <dbReference type="ARBA" id="ARBA00001947"/>
    </source>
</evidence>
<sequence length="213" mass="23157">MKVIAMPVGELAANCYIVYCENTKKAVVIDPGAEGQRVLNRIQYEGLKVEYILLTHGHFDHIGAVKFLKEQLGATVAIHSGDAEALTDASINLSAFMGEHSVQVPPDLLLKERDVLTIGDIKMEVLHTPGHSEGSACFVVNSPVKAVFTGDTLFQGSIGRSDFPGGSYDQLISSIKDKLMVLGDDYTIYPGHGLKSTIGTERTANPFIRYYVK</sequence>
<organism evidence="6 7">
    <name type="scientific">Caldicoprobacter faecalis</name>
    <dbReference type="NCBI Taxonomy" id="937334"/>
    <lineage>
        <taxon>Bacteria</taxon>
        <taxon>Bacillati</taxon>
        <taxon>Bacillota</taxon>
        <taxon>Clostridia</taxon>
        <taxon>Caldicoprobacterales</taxon>
        <taxon>Caldicoprobacteraceae</taxon>
        <taxon>Caldicoprobacter</taxon>
    </lineage>
</organism>
<evidence type="ECO:0000259" key="5">
    <source>
        <dbReference type="SMART" id="SM00849"/>
    </source>
</evidence>
<reference evidence="6 7" key="1">
    <citation type="submission" date="2016-10" db="EMBL/GenBank/DDBJ databases">
        <authorList>
            <person name="de Groot N.N."/>
        </authorList>
    </citation>
    <scope>NUCLEOTIDE SEQUENCE [LARGE SCALE GENOMIC DNA]</scope>
    <source>
        <strain evidence="6 7">DSM 20678</strain>
    </source>
</reference>
<gene>
    <name evidence="6" type="ORF">SAMN05444406_11157</name>
</gene>
<dbReference type="CDD" id="cd06262">
    <property type="entry name" value="metallo-hydrolase-like_MBL-fold"/>
    <property type="match status" value="1"/>
</dbReference>